<name>A0A2P6MZ78_9EUKA</name>
<dbReference type="AlphaFoldDB" id="A0A2P6MZ78"/>
<dbReference type="EMBL" id="MDYQ01000288">
    <property type="protein sequence ID" value="PRP76993.1"/>
    <property type="molecule type" value="Genomic_DNA"/>
</dbReference>
<evidence type="ECO:0000313" key="2">
    <source>
        <dbReference type="EMBL" id="PRP76993.1"/>
    </source>
</evidence>
<dbReference type="Proteomes" id="UP000241769">
    <property type="component" value="Unassembled WGS sequence"/>
</dbReference>
<dbReference type="InParanoid" id="A0A2P6MZ78"/>
<gene>
    <name evidence="2" type="ORF">PROFUN_14704</name>
</gene>
<feature type="compositionally biased region" description="Basic and acidic residues" evidence="1">
    <location>
        <begin position="163"/>
        <end position="173"/>
    </location>
</feature>
<reference evidence="2 3" key="1">
    <citation type="journal article" date="2018" name="Genome Biol. Evol.">
        <title>Multiple Roots of Fruiting Body Formation in Amoebozoa.</title>
        <authorList>
            <person name="Hillmann F."/>
            <person name="Forbes G."/>
            <person name="Novohradska S."/>
            <person name="Ferling I."/>
            <person name="Riege K."/>
            <person name="Groth M."/>
            <person name="Westermann M."/>
            <person name="Marz M."/>
            <person name="Spaller T."/>
            <person name="Winckler T."/>
            <person name="Schaap P."/>
            <person name="Glockner G."/>
        </authorList>
    </citation>
    <scope>NUCLEOTIDE SEQUENCE [LARGE SCALE GENOMIC DNA]</scope>
    <source>
        <strain evidence="2 3">Jena</strain>
    </source>
</reference>
<sequence>MDLTKEQADSLFPPSQFDALVGSTVVPFIQEKVESDGFRGDDIDRDERGFAKNVPLLRPSEPLEPGKRRMLSSKEYIRRLEKKLNHPKKVTEEPSSLEYWNDEEWKGIQHTHVIPKDFDNDPGMTVSRFERLPLLQARYEEETEEQGPREGARRTHSTSASSKRTDSEEERNAPTEGTGLLNREKRSLCEENLPGDRGKIYGDFIEIQTVWEWYSLADAQYVLTHALAARIKKKMQQTWEDYLRGSTSPTVVFRQDAHSGVLVVYICNESATQILGSGWEKNTWVTGEHTKVYIPSIHKRVKLKLRTVGDQKYIFVRLKAVKSLNSVLDTSHMYISISDISDNNLTILRCNPTIRSYWTQFPQESIRDPVDVGLGTLVPREAAQQTLDQINHHLQSKADVSSLQVTSPVRNTFYVSVREVIPNLVLFFSYLQTDPLTAEEDRARLSQISLGMKEMASCVFQALKPRLDTALNVLNRIGKRARDIVDIELIEQGLSSLSEMNQLVEHSEREMERREQERREQERGEEGRGERREENRREEREHPVHYGPERVSSYNKMYDREQWWDMIYHCLDYLEETSDLEMYLSKIYFETRFRLTDDMIKADNWTFAYPYKGKFLPSLNDDGYYWKSSQGTKKCVRALVKRYFYATNNPSGMKIKRSVYWIDKRDSYQFVEYSCSNLRSVFLSSLQGPPTMDWSLLIKLSQQQQRGIVVV</sequence>
<feature type="region of interest" description="Disordered" evidence="1">
    <location>
        <begin position="504"/>
        <end position="544"/>
    </location>
</feature>
<evidence type="ECO:0000256" key="1">
    <source>
        <dbReference type="SAM" id="MobiDB-lite"/>
    </source>
</evidence>
<feature type="region of interest" description="Disordered" evidence="1">
    <location>
        <begin position="140"/>
        <end position="187"/>
    </location>
</feature>
<feature type="compositionally biased region" description="Basic and acidic residues" evidence="1">
    <location>
        <begin position="505"/>
        <end position="544"/>
    </location>
</feature>
<proteinExistence type="predicted"/>
<keyword evidence="3" id="KW-1185">Reference proteome</keyword>
<accession>A0A2P6MZ78</accession>
<protein>
    <submittedName>
        <fullName evidence="2">Uncharacterized protein</fullName>
    </submittedName>
</protein>
<evidence type="ECO:0000313" key="3">
    <source>
        <dbReference type="Proteomes" id="UP000241769"/>
    </source>
</evidence>
<organism evidence="2 3">
    <name type="scientific">Planoprotostelium fungivorum</name>
    <dbReference type="NCBI Taxonomy" id="1890364"/>
    <lineage>
        <taxon>Eukaryota</taxon>
        <taxon>Amoebozoa</taxon>
        <taxon>Evosea</taxon>
        <taxon>Variosea</taxon>
        <taxon>Cavosteliida</taxon>
        <taxon>Cavosteliaceae</taxon>
        <taxon>Planoprotostelium</taxon>
    </lineage>
</organism>
<comment type="caution">
    <text evidence="2">The sequence shown here is derived from an EMBL/GenBank/DDBJ whole genome shotgun (WGS) entry which is preliminary data.</text>
</comment>